<keyword evidence="3" id="KW-1185">Reference proteome</keyword>
<organism evidence="2 3">
    <name type="scientific">Brumimicrobium oceani</name>
    <dbReference type="NCBI Taxonomy" id="2100725"/>
    <lineage>
        <taxon>Bacteria</taxon>
        <taxon>Pseudomonadati</taxon>
        <taxon>Bacteroidota</taxon>
        <taxon>Flavobacteriia</taxon>
        <taxon>Flavobacteriales</taxon>
        <taxon>Crocinitomicaceae</taxon>
        <taxon>Brumimicrobium</taxon>
    </lineage>
</organism>
<comment type="caution">
    <text evidence="2">The sequence shown here is derived from an EMBL/GenBank/DDBJ whole genome shotgun (WGS) entry which is preliminary data.</text>
</comment>
<feature type="chain" id="PRO_5015788205" description="Tetratricopeptide repeat protein" evidence="1">
    <location>
        <begin position="22"/>
        <end position="241"/>
    </location>
</feature>
<accession>A0A2U2XH29</accession>
<sequence length="241" mass="28057">MKMKTIFTALTALLISFSVFSQNDYSDLLIIQADTDWEKLIKHAERYTQKGSTEKDAEPYYYLAYGLYKISFQATRSDAYKNAYKESFTAIGKMLRYDKSGDVQAAQSEFINEMKLSLLEIIQNETDNEEYRRAFGWAMRLYKFGRDYAPALYIEGALRSRNNDQSTARIKWEEGNKLTKDAQIGDWSEADQKLLMLGLYESAKALVDLRQPDKAKEMMDIGAPYFEEDKRWQAQYDEIVN</sequence>
<keyword evidence="1" id="KW-0732">Signal</keyword>
<dbReference type="Proteomes" id="UP000245370">
    <property type="component" value="Unassembled WGS sequence"/>
</dbReference>
<proteinExistence type="predicted"/>
<reference evidence="2 3" key="2">
    <citation type="submission" date="2018-05" db="EMBL/GenBank/DDBJ databases">
        <authorList>
            <person name="Lanie J.A."/>
            <person name="Ng W.-L."/>
            <person name="Kazmierczak K.M."/>
            <person name="Andrzejewski T.M."/>
            <person name="Davidsen T.M."/>
            <person name="Wayne K.J."/>
            <person name="Tettelin H."/>
            <person name="Glass J.I."/>
            <person name="Rusch D."/>
            <person name="Podicherti R."/>
            <person name="Tsui H.-C.T."/>
            <person name="Winkler M.E."/>
        </authorList>
    </citation>
    <scope>NUCLEOTIDE SEQUENCE [LARGE SCALE GENOMIC DNA]</scope>
    <source>
        <strain evidence="2 3">C305</strain>
    </source>
</reference>
<dbReference type="EMBL" id="QFRJ01000001">
    <property type="protein sequence ID" value="PWH87057.1"/>
    <property type="molecule type" value="Genomic_DNA"/>
</dbReference>
<dbReference type="AlphaFoldDB" id="A0A2U2XH29"/>
<evidence type="ECO:0000313" key="2">
    <source>
        <dbReference type="EMBL" id="PWH87057.1"/>
    </source>
</evidence>
<gene>
    <name evidence="2" type="ORF">DIT68_02005</name>
</gene>
<name>A0A2U2XH29_9FLAO</name>
<reference evidence="2 3" key="1">
    <citation type="submission" date="2018-05" db="EMBL/GenBank/DDBJ databases">
        <title>Brumimicrobium oceani sp. nov., isolated from coastal sediment.</title>
        <authorList>
            <person name="Kou Y."/>
        </authorList>
    </citation>
    <scope>NUCLEOTIDE SEQUENCE [LARGE SCALE GENOMIC DNA]</scope>
    <source>
        <strain evidence="2 3">C305</strain>
    </source>
</reference>
<feature type="signal peptide" evidence="1">
    <location>
        <begin position="1"/>
        <end position="21"/>
    </location>
</feature>
<evidence type="ECO:0008006" key="4">
    <source>
        <dbReference type="Google" id="ProtNLM"/>
    </source>
</evidence>
<evidence type="ECO:0000313" key="3">
    <source>
        <dbReference type="Proteomes" id="UP000245370"/>
    </source>
</evidence>
<evidence type="ECO:0000256" key="1">
    <source>
        <dbReference type="SAM" id="SignalP"/>
    </source>
</evidence>
<protein>
    <recommendedName>
        <fullName evidence="4">Tetratricopeptide repeat protein</fullName>
    </recommendedName>
</protein>